<reference evidence="1 2" key="1">
    <citation type="submission" date="2019-07" db="EMBL/GenBank/DDBJ databases">
        <authorList>
            <person name="Kim J."/>
        </authorList>
    </citation>
    <scope>NUCLEOTIDE SEQUENCE [LARGE SCALE GENOMIC DNA]</scope>
    <source>
        <strain evidence="1 2">N4</strain>
    </source>
</reference>
<dbReference type="AlphaFoldDB" id="A0A559IZF9"/>
<dbReference type="EMBL" id="VNJK01000001">
    <property type="protein sequence ID" value="TVX93011.1"/>
    <property type="molecule type" value="Genomic_DNA"/>
</dbReference>
<evidence type="ECO:0000313" key="2">
    <source>
        <dbReference type="Proteomes" id="UP000318102"/>
    </source>
</evidence>
<proteinExistence type="predicted"/>
<accession>A0A559IZF9</accession>
<name>A0A559IZF9_9BACL</name>
<dbReference type="RefSeq" id="WP_144989076.1">
    <property type="nucleotide sequence ID" value="NZ_VNJK01000001.1"/>
</dbReference>
<gene>
    <name evidence="1" type="ORF">FPZ44_08040</name>
</gene>
<evidence type="ECO:0000313" key="1">
    <source>
        <dbReference type="EMBL" id="TVX93011.1"/>
    </source>
</evidence>
<sequence>MTAATFKKRDDLIGQTGSITRNFEIIGAREYEGGSVEIRIRDNMGNEYWTSMEDELISLD</sequence>
<keyword evidence="2" id="KW-1185">Reference proteome</keyword>
<comment type="caution">
    <text evidence="1">The sequence shown here is derived from an EMBL/GenBank/DDBJ whole genome shotgun (WGS) entry which is preliminary data.</text>
</comment>
<protein>
    <submittedName>
        <fullName evidence="1">Uncharacterized protein</fullName>
    </submittedName>
</protein>
<dbReference type="Proteomes" id="UP000318102">
    <property type="component" value="Unassembled WGS sequence"/>
</dbReference>
<organism evidence="1 2">
    <name type="scientific">Paenibacillus agilis</name>
    <dbReference type="NCBI Taxonomy" id="3020863"/>
    <lineage>
        <taxon>Bacteria</taxon>
        <taxon>Bacillati</taxon>
        <taxon>Bacillota</taxon>
        <taxon>Bacilli</taxon>
        <taxon>Bacillales</taxon>
        <taxon>Paenibacillaceae</taxon>
        <taxon>Paenibacillus</taxon>
    </lineage>
</organism>
<dbReference type="OrthoDB" id="2942604at2"/>